<dbReference type="InterPro" id="IPR013830">
    <property type="entry name" value="SGNH_hydro"/>
</dbReference>
<keyword evidence="2" id="KW-0675">Receptor</keyword>
<evidence type="ECO:0000313" key="2">
    <source>
        <dbReference type="EMBL" id="CAB4027914.1"/>
    </source>
</evidence>
<dbReference type="SUPFAM" id="SSF52266">
    <property type="entry name" value="SGNH hydrolase"/>
    <property type="match status" value="1"/>
</dbReference>
<dbReference type="OrthoDB" id="5982747at2759"/>
<evidence type="ECO:0000313" key="3">
    <source>
        <dbReference type="Proteomes" id="UP001152795"/>
    </source>
</evidence>
<keyword evidence="3" id="KW-1185">Reference proteome</keyword>
<dbReference type="InterPro" id="IPR051532">
    <property type="entry name" value="Ester_Hydrolysis_Enzymes"/>
</dbReference>
<name>A0A7D9L7K0_PARCT</name>
<dbReference type="Gene3D" id="3.40.50.12690">
    <property type="match status" value="1"/>
</dbReference>
<sequence length="570" mass="63326">MDGTKYTDFLIFDGESYRWLGSYTELKNYIAEDLKMAGIWKSPGGGAKRFIAGQDSEFVLKWQKSKKLVIEKDNTDEYLSKYLKANACVTSVVAMNGCENEFLSTSSNGEGVHAANFTLPTETNINDDPSLVHLTKAVEAGFSLADTKIRNIEEKLNVKISDVLDDLNELKARSEPVSERLVNALLEENTKLKKDNDVLSGRLNNSLLVVSDLNTRIKDIENEKCSLITAIRLIQCADKSHVDSTVTAAEQLKSDDTNVFNQHDLSHNLSMNDVEESIRVVDKNPDYFLSSNKIPESQSLKRKYKSKNKRKGLNLDKNLSENANSTTRSEVLQQIPANNNSTAEPVMQQIPSNDNTMTEPVMQQIPSNVNSITDPVVQQIPSNTSGTNNLHTVPETHNKHANYSVKNVTVVAGDSIVQNLQGWRLSNTDNHVVVKSFSGANITDMEDYLKPILRKEPNKVILHVGTNDLKHLSAKRVAERIANLATQIEEDSPATSIVISSILPRSDKSELSAKATEANKLIKAICSKNQWAFIDHKSVNLSCLNTRELHLNRKGTSIVAKNISKYINSC</sequence>
<accession>A0A7D9L7K0</accession>
<gene>
    <name evidence="2" type="ORF">PACLA_8A036395</name>
</gene>
<organism evidence="2 3">
    <name type="scientific">Paramuricea clavata</name>
    <name type="common">Red gorgonian</name>
    <name type="synonym">Violescent sea-whip</name>
    <dbReference type="NCBI Taxonomy" id="317549"/>
    <lineage>
        <taxon>Eukaryota</taxon>
        <taxon>Metazoa</taxon>
        <taxon>Cnidaria</taxon>
        <taxon>Anthozoa</taxon>
        <taxon>Octocorallia</taxon>
        <taxon>Malacalcyonacea</taxon>
        <taxon>Plexauridae</taxon>
        <taxon>Paramuricea</taxon>
    </lineage>
</organism>
<dbReference type="Gene3D" id="3.40.50.12700">
    <property type="match status" value="1"/>
</dbReference>
<dbReference type="Proteomes" id="UP001152795">
    <property type="component" value="Unassembled WGS sequence"/>
</dbReference>
<proteinExistence type="predicted"/>
<dbReference type="AlphaFoldDB" id="A0A7D9L7K0"/>
<evidence type="ECO:0000256" key="1">
    <source>
        <dbReference type="SAM" id="MobiDB-lite"/>
    </source>
</evidence>
<feature type="compositionally biased region" description="Polar residues" evidence="1">
    <location>
        <begin position="320"/>
        <end position="329"/>
    </location>
</feature>
<dbReference type="PANTHER" id="PTHR30383">
    <property type="entry name" value="THIOESTERASE 1/PROTEASE 1/LYSOPHOSPHOLIPASE L1"/>
    <property type="match status" value="1"/>
</dbReference>
<protein>
    <submittedName>
        <fullName evidence="2">Scavenger receptor cysteine-rich type 1 M130</fullName>
    </submittedName>
</protein>
<dbReference type="EMBL" id="CACRXK020015120">
    <property type="protein sequence ID" value="CAB4027914.1"/>
    <property type="molecule type" value="Genomic_DNA"/>
</dbReference>
<dbReference type="Pfam" id="PF13472">
    <property type="entry name" value="Lipase_GDSL_2"/>
    <property type="match status" value="1"/>
</dbReference>
<reference evidence="2" key="1">
    <citation type="submission" date="2020-04" db="EMBL/GenBank/DDBJ databases">
        <authorList>
            <person name="Alioto T."/>
            <person name="Alioto T."/>
            <person name="Gomez Garrido J."/>
        </authorList>
    </citation>
    <scope>NUCLEOTIDE SEQUENCE</scope>
    <source>
        <strain evidence="2">A484AB</strain>
    </source>
</reference>
<feature type="compositionally biased region" description="Basic residues" evidence="1">
    <location>
        <begin position="300"/>
        <end position="312"/>
    </location>
</feature>
<feature type="region of interest" description="Disordered" evidence="1">
    <location>
        <begin position="299"/>
        <end position="329"/>
    </location>
</feature>
<comment type="caution">
    <text evidence="2">The sequence shown here is derived from an EMBL/GenBank/DDBJ whole genome shotgun (WGS) entry which is preliminary data.</text>
</comment>